<dbReference type="PROSITE" id="PS50048">
    <property type="entry name" value="ZN2_CY6_FUNGAL_2"/>
    <property type="match status" value="1"/>
</dbReference>
<gene>
    <name evidence="5" type="ORF">RDB_LOCUS17202</name>
</gene>
<keyword evidence="2" id="KW-0539">Nucleus</keyword>
<evidence type="ECO:0000256" key="3">
    <source>
        <dbReference type="SAM" id="MobiDB-lite"/>
    </source>
</evidence>
<evidence type="ECO:0000256" key="1">
    <source>
        <dbReference type="ARBA" id="ARBA00004123"/>
    </source>
</evidence>
<comment type="subcellular location">
    <subcellularLocation>
        <location evidence="1">Nucleus</location>
    </subcellularLocation>
</comment>
<dbReference type="GO" id="GO:0008270">
    <property type="term" value="F:zinc ion binding"/>
    <property type="evidence" value="ECO:0007669"/>
    <property type="project" value="InterPro"/>
</dbReference>
<dbReference type="Gene3D" id="4.10.240.10">
    <property type="entry name" value="Zn(2)-C6 fungal-type DNA-binding domain"/>
    <property type="match status" value="1"/>
</dbReference>
<evidence type="ECO:0000313" key="6">
    <source>
        <dbReference type="Proteomes" id="UP000663853"/>
    </source>
</evidence>
<dbReference type="InterPro" id="IPR001138">
    <property type="entry name" value="Zn2Cys6_DnaBD"/>
</dbReference>
<dbReference type="InterPro" id="IPR036864">
    <property type="entry name" value="Zn2-C6_fun-type_DNA-bd_sf"/>
</dbReference>
<evidence type="ECO:0000259" key="4">
    <source>
        <dbReference type="PROSITE" id="PS50048"/>
    </source>
</evidence>
<feature type="domain" description="Zn(2)-C6 fungal-type" evidence="4">
    <location>
        <begin position="7"/>
        <end position="35"/>
    </location>
</feature>
<dbReference type="EMBL" id="CAJMXA010000302">
    <property type="protein sequence ID" value="CAE6425026.1"/>
    <property type="molecule type" value="Genomic_DNA"/>
</dbReference>
<dbReference type="SUPFAM" id="SSF57701">
    <property type="entry name" value="Zn2/Cys6 DNA-binding domain"/>
    <property type="match status" value="1"/>
</dbReference>
<dbReference type="PANTHER" id="PTHR37534:SF46">
    <property type="entry name" value="ZN(II)2CYS6 TRANSCRIPTION FACTOR (EUROFUNG)"/>
    <property type="match status" value="1"/>
</dbReference>
<dbReference type="PANTHER" id="PTHR37534">
    <property type="entry name" value="TRANSCRIPTIONAL ACTIVATOR PROTEIN UGA3"/>
    <property type="match status" value="1"/>
</dbReference>
<reference evidence="5" key="1">
    <citation type="submission" date="2021-01" db="EMBL/GenBank/DDBJ databases">
        <authorList>
            <person name="Kaushik A."/>
        </authorList>
    </citation>
    <scope>NUCLEOTIDE SEQUENCE</scope>
    <source>
        <strain evidence="5">AG6-10EEA</strain>
    </source>
</reference>
<dbReference type="Pfam" id="PF11951">
    <property type="entry name" value="Fungal_trans_2"/>
    <property type="match status" value="1"/>
</dbReference>
<dbReference type="CDD" id="cd00067">
    <property type="entry name" value="GAL4"/>
    <property type="match status" value="1"/>
</dbReference>
<feature type="region of interest" description="Disordered" evidence="3">
    <location>
        <begin position="80"/>
        <end position="111"/>
    </location>
</feature>
<dbReference type="GO" id="GO:0000981">
    <property type="term" value="F:DNA-binding transcription factor activity, RNA polymerase II-specific"/>
    <property type="evidence" value="ECO:0007669"/>
    <property type="project" value="InterPro"/>
</dbReference>
<dbReference type="AlphaFoldDB" id="A0A8H2XHA9"/>
<comment type="caution">
    <text evidence="5">The sequence shown here is derived from an EMBL/GenBank/DDBJ whole genome shotgun (WGS) entry which is preliminary data.</text>
</comment>
<name>A0A8H2XHA9_9AGAM</name>
<feature type="region of interest" description="Disordered" evidence="3">
    <location>
        <begin position="46"/>
        <end position="67"/>
    </location>
</feature>
<feature type="compositionally biased region" description="Polar residues" evidence="3">
    <location>
        <begin position="80"/>
        <end position="92"/>
    </location>
</feature>
<organism evidence="5 6">
    <name type="scientific">Rhizoctonia solani</name>
    <dbReference type="NCBI Taxonomy" id="456999"/>
    <lineage>
        <taxon>Eukaryota</taxon>
        <taxon>Fungi</taxon>
        <taxon>Dikarya</taxon>
        <taxon>Basidiomycota</taxon>
        <taxon>Agaricomycotina</taxon>
        <taxon>Agaricomycetes</taxon>
        <taxon>Cantharellales</taxon>
        <taxon>Ceratobasidiaceae</taxon>
        <taxon>Rhizoctonia</taxon>
    </lineage>
</organism>
<evidence type="ECO:0000256" key="2">
    <source>
        <dbReference type="ARBA" id="ARBA00023242"/>
    </source>
</evidence>
<accession>A0A8H2XHA9</accession>
<dbReference type="Proteomes" id="UP000663853">
    <property type="component" value="Unassembled WGS sequence"/>
</dbReference>
<sequence length="641" mass="71187">MSRSGVSCTTCIAREKRCDGIQPICRRCTRDRVECAGYPSSKYPVRGVSTRKPRPAPMIDVISPPTPTSTRYYRGHSWASNLSSSEPGTPSDLSIADEPISSPAPYAIPTEEPILPSLDPLLVRNLQPSDPSVSISRQAPAPPYYPTDIGPFDEVTRTFLPRKKDLRESMTPGQASLFDALFSLARPEDQVEFSGRSSFVELPSLGPTTEELSFDTRYGAGISQTAEYHDLGLEDSQDAQEVGANLCDSLALDRKVKSNTLPFIIQSYALWIQGFLFEPIRIIPRAKDYIFGEYSEGPQARWRMVAMSNAVRAITGSAGYTLEDMEQLQSNMYPVLATTTSKFGIDPTTDKLEALDAMSTTYEFISVSVKVFPLSQVIKTMRIVAPIFRKACPDPEDRPVNLPSLLSTINIPFEYYATLDVILGVALNRPMNFRYDTAFPPGVYESVFNLEDGPGIRWAYGIPDRLVVTLARMNALLEDFGPGIDPKVTKELEIELKEMKTFAVTSADPSLGVGRLVVQECWRQAAYIYLYMGLCGANSSDARVVKAQGNFMELFIRTKPGRIPDSFLVLPLPILGIATRHPDDQQLLKRRMLTLPECFRKNTVGNQFIRMLDCIWGLANESGRPTTWSDLRLASLYVAGV</sequence>
<proteinExistence type="predicted"/>
<dbReference type="InterPro" id="IPR021858">
    <property type="entry name" value="Fun_TF"/>
</dbReference>
<dbReference type="GO" id="GO:0005634">
    <property type="term" value="C:nucleus"/>
    <property type="evidence" value="ECO:0007669"/>
    <property type="project" value="UniProtKB-SubCell"/>
</dbReference>
<protein>
    <recommendedName>
        <fullName evidence="4">Zn(2)-C6 fungal-type domain-containing protein</fullName>
    </recommendedName>
</protein>
<evidence type="ECO:0000313" key="5">
    <source>
        <dbReference type="EMBL" id="CAE6425026.1"/>
    </source>
</evidence>
<dbReference type="SMART" id="SM00066">
    <property type="entry name" value="GAL4"/>
    <property type="match status" value="1"/>
</dbReference>